<evidence type="ECO:0000256" key="4">
    <source>
        <dbReference type="ARBA" id="ARBA00022729"/>
    </source>
</evidence>
<gene>
    <name evidence="11" type="ORF">DC345_17455</name>
</gene>
<feature type="domain" description="HTH araC/xylS-type" evidence="9">
    <location>
        <begin position="177"/>
        <end position="275"/>
    </location>
</feature>
<keyword evidence="6" id="KW-0238">DNA-binding</keyword>
<feature type="compositionally biased region" description="Low complexity" evidence="8">
    <location>
        <begin position="364"/>
        <end position="382"/>
    </location>
</feature>
<reference evidence="11 12" key="1">
    <citation type="submission" date="2018-04" db="EMBL/GenBank/DDBJ databases">
        <title>Paenibacillus taichungensis Genome sequencing and assembly.</title>
        <authorList>
            <person name="Xu J."/>
            <person name="Rensing C."/>
            <person name="Mazhar H.S."/>
        </authorList>
    </citation>
    <scope>NUCLEOTIDE SEQUENCE [LARGE SCALE GENOMIC DNA]</scope>
    <source>
        <strain evidence="11 12">NC1</strain>
    </source>
</reference>
<dbReference type="SMART" id="SM00342">
    <property type="entry name" value="HTH_ARAC"/>
    <property type="match status" value="1"/>
</dbReference>
<feature type="domain" description="Fe/B12 periplasmic-binding" evidence="10">
    <location>
        <begin position="398"/>
        <end position="654"/>
    </location>
</feature>
<dbReference type="Pfam" id="PF01497">
    <property type="entry name" value="Peripla_BP_2"/>
    <property type="match status" value="1"/>
</dbReference>
<dbReference type="InterPro" id="IPR009057">
    <property type="entry name" value="Homeodomain-like_sf"/>
</dbReference>
<proteinExistence type="inferred from homology"/>
<comment type="subcellular location">
    <subcellularLocation>
        <location evidence="1">Cell envelope</location>
    </subcellularLocation>
</comment>
<evidence type="ECO:0000313" key="11">
    <source>
        <dbReference type="EMBL" id="RAW13937.1"/>
    </source>
</evidence>
<dbReference type="EMBL" id="QEVW01000010">
    <property type="protein sequence ID" value="RAW13937.1"/>
    <property type="molecule type" value="Genomic_DNA"/>
</dbReference>
<evidence type="ECO:0000256" key="3">
    <source>
        <dbReference type="ARBA" id="ARBA00022448"/>
    </source>
</evidence>
<dbReference type="Pfam" id="PF12833">
    <property type="entry name" value="HTH_18"/>
    <property type="match status" value="1"/>
</dbReference>
<keyword evidence="7" id="KW-0804">Transcription</keyword>
<comment type="caution">
    <text evidence="11">The sequence shown here is derived from an EMBL/GenBank/DDBJ whole genome shotgun (WGS) entry which is preliminary data.</text>
</comment>
<accession>A0A329QNJ0</accession>
<dbReference type="GO" id="GO:1901678">
    <property type="term" value="P:iron coordination entity transport"/>
    <property type="evidence" value="ECO:0007669"/>
    <property type="project" value="UniProtKB-ARBA"/>
</dbReference>
<name>A0A329QNJ0_9BACL</name>
<dbReference type="SUPFAM" id="SSF46689">
    <property type="entry name" value="Homeodomain-like"/>
    <property type="match status" value="2"/>
</dbReference>
<dbReference type="GO" id="GO:0030288">
    <property type="term" value="C:outer membrane-bounded periplasmic space"/>
    <property type="evidence" value="ECO:0007669"/>
    <property type="project" value="TreeGrafter"/>
</dbReference>
<sequence length="655" mass="72884">MEIQNHMMLWNHASFNIFDIRRVVVRAGQTSRPYVLPASVFIMSVRGSAQIILDETSHNTRRFQIFHAGKGSILNVEAGQEEFEYYCVYYKAKLSLPAHSELAALADRLRPFHVTYSLIPAEPVILYRCLTDMHKEWGKAEALGHLRAKSLLFQFITELMNQMQTQGVRSQKRDLAAQIITIIQSRYAEAITLELLSENLNYSVPHLSSYFKSRTGLSPIDYLIKVRIEKTAALLLETDATLKEIASSVGYQDPYYLGRLFKKYKGVSPSHFRADHRATQREDSPSTTMRLSIGPPKPLSYTVVDDNDYQRARDREDELNMYRGSRPPITAVLLLSFMLLVSACGTEATGNSSSGATENATTPTNTKQGQTAGTTTAEQPQTKTVSTVTGDIEVPLQPKRIVAGEYLGSLIALGVTPVGTSSHHIANPYLHDALKDVEDLGDGNGNLEKIAAMEPDLIIMDDMYAEMNEQLTKIAPTVIVPYASFKTVHEEVSYFGELLGKQEEAKAWLADYDRRTAAAKERVLQVIPADSTFSILEYMGKDISTVGANYGKGGPVIYNVLGFKPPAEVIAELADPGWASLSTEVLPKYAGDYIVLTTDNQTIEDLKADPIWGRLDAVKNDHVYIWGADRSWYWDPIAILTQTEELAAWLVGTTH</sequence>
<dbReference type="InterPro" id="IPR037923">
    <property type="entry name" value="HTH-like"/>
</dbReference>
<dbReference type="SUPFAM" id="SSF51215">
    <property type="entry name" value="Regulatory protein AraC"/>
    <property type="match status" value="1"/>
</dbReference>
<dbReference type="PROSITE" id="PS01124">
    <property type="entry name" value="HTH_ARAC_FAMILY_2"/>
    <property type="match status" value="1"/>
</dbReference>
<keyword evidence="3" id="KW-0813">Transport</keyword>
<dbReference type="SUPFAM" id="SSF53807">
    <property type="entry name" value="Helical backbone' metal receptor"/>
    <property type="match status" value="1"/>
</dbReference>
<evidence type="ECO:0000256" key="2">
    <source>
        <dbReference type="ARBA" id="ARBA00008814"/>
    </source>
</evidence>
<dbReference type="PANTHER" id="PTHR30532:SF26">
    <property type="entry name" value="IRON(3+)-HYDROXAMATE-BINDING PROTEIN FHUD"/>
    <property type="match status" value="1"/>
</dbReference>
<evidence type="ECO:0000256" key="6">
    <source>
        <dbReference type="ARBA" id="ARBA00023125"/>
    </source>
</evidence>
<feature type="region of interest" description="Disordered" evidence="8">
    <location>
        <begin position="348"/>
        <end position="386"/>
    </location>
</feature>
<evidence type="ECO:0000259" key="9">
    <source>
        <dbReference type="PROSITE" id="PS01124"/>
    </source>
</evidence>
<dbReference type="CDD" id="cd01138">
    <property type="entry name" value="FeuA"/>
    <property type="match status" value="1"/>
</dbReference>
<dbReference type="InterPro" id="IPR051313">
    <property type="entry name" value="Bact_iron-sidero_bind"/>
</dbReference>
<dbReference type="InterPro" id="IPR018062">
    <property type="entry name" value="HTH_AraC-typ_CS"/>
</dbReference>
<dbReference type="Gene3D" id="1.10.10.60">
    <property type="entry name" value="Homeodomain-like"/>
    <property type="match status" value="2"/>
</dbReference>
<dbReference type="PROSITE" id="PS00041">
    <property type="entry name" value="HTH_ARAC_FAMILY_1"/>
    <property type="match status" value="1"/>
</dbReference>
<evidence type="ECO:0000259" key="10">
    <source>
        <dbReference type="PROSITE" id="PS50983"/>
    </source>
</evidence>
<organism evidence="11 12">
    <name type="scientific">Paenibacillus taichungensis</name>
    <dbReference type="NCBI Taxonomy" id="484184"/>
    <lineage>
        <taxon>Bacteria</taxon>
        <taxon>Bacillati</taxon>
        <taxon>Bacillota</taxon>
        <taxon>Bacilli</taxon>
        <taxon>Bacillales</taxon>
        <taxon>Paenibacillaceae</taxon>
        <taxon>Paenibacillus</taxon>
    </lineage>
</organism>
<keyword evidence="4" id="KW-0732">Signal</keyword>
<comment type="similarity">
    <text evidence="2">Belongs to the bacterial solute-binding protein 8 family.</text>
</comment>
<keyword evidence="5" id="KW-0805">Transcription regulation</keyword>
<dbReference type="AlphaFoldDB" id="A0A329QNJ0"/>
<feature type="compositionally biased region" description="Basic and acidic residues" evidence="8">
    <location>
        <begin position="272"/>
        <end position="284"/>
    </location>
</feature>
<feature type="compositionally biased region" description="Polar residues" evidence="8">
    <location>
        <begin position="348"/>
        <end position="363"/>
    </location>
</feature>
<dbReference type="Gene3D" id="3.40.50.1980">
    <property type="entry name" value="Nitrogenase molybdenum iron protein domain"/>
    <property type="match status" value="2"/>
</dbReference>
<dbReference type="PANTHER" id="PTHR30532">
    <property type="entry name" value="IRON III DICITRATE-BINDING PERIPLASMIC PROTEIN"/>
    <property type="match status" value="1"/>
</dbReference>
<evidence type="ECO:0000256" key="5">
    <source>
        <dbReference type="ARBA" id="ARBA00023015"/>
    </source>
</evidence>
<evidence type="ECO:0000256" key="1">
    <source>
        <dbReference type="ARBA" id="ARBA00004196"/>
    </source>
</evidence>
<dbReference type="InterPro" id="IPR018060">
    <property type="entry name" value="HTH_AraC"/>
</dbReference>
<feature type="region of interest" description="Disordered" evidence="8">
    <location>
        <begin position="272"/>
        <end position="297"/>
    </location>
</feature>
<dbReference type="PROSITE" id="PS50983">
    <property type="entry name" value="FE_B12_PBP"/>
    <property type="match status" value="1"/>
</dbReference>
<dbReference type="GO" id="GO:0003700">
    <property type="term" value="F:DNA-binding transcription factor activity"/>
    <property type="evidence" value="ECO:0007669"/>
    <property type="project" value="InterPro"/>
</dbReference>
<evidence type="ECO:0000256" key="8">
    <source>
        <dbReference type="SAM" id="MobiDB-lite"/>
    </source>
</evidence>
<dbReference type="GO" id="GO:0043565">
    <property type="term" value="F:sequence-specific DNA binding"/>
    <property type="evidence" value="ECO:0007669"/>
    <property type="project" value="InterPro"/>
</dbReference>
<protein>
    <submittedName>
        <fullName evidence="11">AraC family transcriptional regulator</fullName>
    </submittedName>
</protein>
<evidence type="ECO:0000256" key="7">
    <source>
        <dbReference type="ARBA" id="ARBA00023163"/>
    </source>
</evidence>
<dbReference type="InterPro" id="IPR002491">
    <property type="entry name" value="ABC_transptr_periplasmic_BD"/>
</dbReference>
<evidence type="ECO:0000313" key="12">
    <source>
        <dbReference type="Proteomes" id="UP000250642"/>
    </source>
</evidence>
<dbReference type="Proteomes" id="UP000250642">
    <property type="component" value="Unassembled WGS sequence"/>
</dbReference>